<organism evidence="5 6">
    <name type="scientific">Kwoniella dendrophila CBS 6074</name>
    <dbReference type="NCBI Taxonomy" id="1295534"/>
    <lineage>
        <taxon>Eukaryota</taxon>
        <taxon>Fungi</taxon>
        <taxon>Dikarya</taxon>
        <taxon>Basidiomycota</taxon>
        <taxon>Agaricomycotina</taxon>
        <taxon>Tremellomycetes</taxon>
        <taxon>Tremellales</taxon>
        <taxon>Cryptococcaceae</taxon>
        <taxon>Kwoniella</taxon>
    </lineage>
</organism>
<dbReference type="PANTHER" id="PTHR21250">
    <property type="entry name" value="PRE-RRNA-PROCESSING PROTEIN TSR2 HOMOLOG"/>
    <property type="match status" value="1"/>
</dbReference>
<dbReference type="GeneID" id="91091521"/>
<feature type="chain" id="PRO_5043421824" description="Pre-rRNA-processing protein TSR2" evidence="4">
    <location>
        <begin position="21"/>
        <end position="218"/>
    </location>
</feature>
<gene>
    <name evidence="5" type="ORF">L201_000849</name>
</gene>
<evidence type="ECO:0000256" key="3">
    <source>
        <dbReference type="SAM" id="MobiDB-lite"/>
    </source>
</evidence>
<name>A0AAX4JNH7_9TREE</name>
<evidence type="ECO:0000313" key="5">
    <source>
        <dbReference type="EMBL" id="WWC85978.1"/>
    </source>
</evidence>
<feature type="compositionally biased region" description="Acidic residues" evidence="3">
    <location>
        <begin position="169"/>
        <end position="183"/>
    </location>
</feature>
<comment type="similarity">
    <text evidence="1">Belongs to the TSR2 family.</text>
</comment>
<protein>
    <recommendedName>
        <fullName evidence="7">Pre-rRNA-processing protein TSR2</fullName>
    </recommendedName>
</protein>
<dbReference type="Proteomes" id="UP001355207">
    <property type="component" value="Chromosome 1"/>
</dbReference>
<feature type="signal peptide" evidence="4">
    <location>
        <begin position="1"/>
        <end position="20"/>
    </location>
</feature>
<evidence type="ECO:0008006" key="7">
    <source>
        <dbReference type="Google" id="ProtNLM"/>
    </source>
</evidence>
<evidence type="ECO:0000313" key="6">
    <source>
        <dbReference type="Proteomes" id="UP001355207"/>
    </source>
</evidence>
<evidence type="ECO:0000256" key="2">
    <source>
        <dbReference type="ARBA" id="ARBA00022552"/>
    </source>
</evidence>
<keyword evidence="6" id="KW-1185">Reference proteome</keyword>
<dbReference type="InterPro" id="IPR019398">
    <property type="entry name" value="Pre-rRNA_process_TSR2"/>
</dbReference>
<dbReference type="GO" id="GO:0006364">
    <property type="term" value="P:rRNA processing"/>
    <property type="evidence" value="ECO:0007669"/>
    <property type="project" value="UniProtKB-KW"/>
</dbReference>
<dbReference type="EMBL" id="CP144098">
    <property type="protein sequence ID" value="WWC85978.1"/>
    <property type="molecule type" value="Genomic_DNA"/>
</dbReference>
<reference evidence="5 6" key="1">
    <citation type="submission" date="2024-01" db="EMBL/GenBank/DDBJ databases">
        <title>Comparative genomics of Cryptococcus and Kwoniella reveals pathogenesis evolution and contrasting modes of karyotype evolution via chromosome fusion or intercentromeric recombination.</title>
        <authorList>
            <person name="Coelho M.A."/>
            <person name="David-Palma M."/>
            <person name="Shea T."/>
            <person name="Bowers K."/>
            <person name="McGinley-Smith S."/>
            <person name="Mohammad A.W."/>
            <person name="Gnirke A."/>
            <person name="Yurkov A.M."/>
            <person name="Nowrousian M."/>
            <person name="Sun S."/>
            <person name="Cuomo C.A."/>
            <person name="Heitman J."/>
        </authorList>
    </citation>
    <scope>NUCLEOTIDE SEQUENCE [LARGE SCALE GENOMIC DNA]</scope>
    <source>
        <strain evidence="5 6">CBS 6074</strain>
    </source>
</reference>
<sequence length="218" mass="24269">MAQPLPQSQVVLLFARGVLSILDLWPALTIAVEEQWGGIESAEKKTWLASTLIDEFEQRITLLPFNGAVNPTQNIQENMVDPNGDLPLDFDEIGDLLHQIMSDEFDANLEDGSIDSVSNDLINLWKTILSSTNPNEFIENLEKKVNELKKQHGGKPKISKGQGGSESQSEGEDEDSDDEDVNMDEAPQLIDNQQPKERQEPVVDDDGFTLVQKKGGRR</sequence>
<keyword evidence="4" id="KW-0732">Signal</keyword>
<dbReference type="RefSeq" id="XP_066072741.1">
    <property type="nucleotide sequence ID" value="XM_066216644.1"/>
</dbReference>
<proteinExistence type="inferred from homology"/>
<feature type="region of interest" description="Disordered" evidence="3">
    <location>
        <begin position="149"/>
        <end position="218"/>
    </location>
</feature>
<evidence type="ECO:0000256" key="1">
    <source>
        <dbReference type="ARBA" id="ARBA00006524"/>
    </source>
</evidence>
<dbReference type="AlphaFoldDB" id="A0AAX4JNH7"/>
<accession>A0AAX4JNH7</accession>
<dbReference type="Pfam" id="PF10273">
    <property type="entry name" value="WGG"/>
    <property type="match status" value="1"/>
</dbReference>
<evidence type="ECO:0000256" key="4">
    <source>
        <dbReference type="SAM" id="SignalP"/>
    </source>
</evidence>
<keyword evidence="2" id="KW-0698">rRNA processing</keyword>